<name>A0A9X4R192_9STAP</name>
<sequence length="174" mass="19330">MKKIDIIGNDSLIKAFSKYQIALCIVFGGVFFVMVKMSDTIDIFDSMLANIFIGIGLFIGTFIVHELIHALFFKLFSPLNKVNFGMANGMIYCVIPGGSFTPLTFAISAIAPFVIITSTFIITFYMGILPKVFFLSFATMHTMSCVGDFYWVIKMIQTPKHSKIETTDSGIVIS</sequence>
<dbReference type="RefSeq" id="WP_277583487.1">
    <property type="nucleotide sequence ID" value="NZ_JAMBPY010000007.1"/>
</dbReference>
<reference evidence="2" key="1">
    <citation type="submission" date="2022-05" db="EMBL/GenBank/DDBJ databases">
        <title>Comparative genomics of Staphylococcus equorum isolates.</title>
        <authorList>
            <person name="Luelf R.H."/>
        </authorList>
    </citation>
    <scope>NUCLEOTIDE SEQUENCE</scope>
    <source>
        <strain evidence="2">TMW 2.2497</strain>
    </source>
</reference>
<feature type="transmembrane region" description="Helical" evidence="1">
    <location>
        <begin position="93"/>
        <end position="126"/>
    </location>
</feature>
<evidence type="ECO:0000256" key="1">
    <source>
        <dbReference type="SAM" id="Phobius"/>
    </source>
</evidence>
<feature type="transmembrane region" description="Helical" evidence="1">
    <location>
        <begin position="12"/>
        <end position="35"/>
    </location>
</feature>
<dbReference type="EMBL" id="JAMBQA010000007">
    <property type="protein sequence ID" value="MDG0846912.1"/>
    <property type="molecule type" value="Genomic_DNA"/>
</dbReference>
<accession>A0A9X4R192</accession>
<keyword evidence="3" id="KW-1185">Reference proteome</keyword>
<feature type="transmembrane region" description="Helical" evidence="1">
    <location>
        <begin position="47"/>
        <end position="72"/>
    </location>
</feature>
<organism evidence="2 3">
    <name type="scientific">Staphylococcus equorum</name>
    <dbReference type="NCBI Taxonomy" id="246432"/>
    <lineage>
        <taxon>Bacteria</taxon>
        <taxon>Bacillati</taxon>
        <taxon>Bacillota</taxon>
        <taxon>Bacilli</taxon>
        <taxon>Bacillales</taxon>
        <taxon>Staphylococcaceae</taxon>
        <taxon>Staphylococcus</taxon>
    </lineage>
</organism>
<evidence type="ECO:0000313" key="3">
    <source>
        <dbReference type="Proteomes" id="UP001152422"/>
    </source>
</evidence>
<dbReference type="Proteomes" id="UP001152422">
    <property type="component" value="Unassembled WGS sequence"/>
</dbReference>
<proteinExistence type="predicted"/>
<protein>
    <submittedName>
        <fullName evidence="2">DUF3267 domain-containing protein</fullName>
    </submittedName>
</protein>
<keyword evidence="1" id="KW-0812">Transmembrane</keyword>
<dbReference type="Pfam" id="PF11667">
    <property type="entry name" value="DUF3267"/>
    <property type="match status" value="1"/>
</dbReference>
<keyword evidence="1" id="KW-1133">Transmembrane helix</keyword>
<dbReference type="InterPro" id="IPR021683">
    <property type="entry name" value="DUF3267"/>
</dbReference>
<comment type="caution">
    <text evidence="2">The sequence shown here is derived from an EMBL/GenBank/DDBJ whole genome shotgun (WGS) entry which is preliminary data.</text>
</comment>
<evidence type="ECO:0000313" key="2">
    <source>
        <dbReference type="EMBL" id="MDG0846912.1"/>
    </source>
</evidence>
<gene>
    <name evidence="2" type="ORF">M4L89_11815</name>
</gene>
<dbReference type="AlphaFoldDB" id="A0A9X4R192"/>
<keyword evidence="1" id="KW-0472">Membrane</keyword>